<dbReference type="AlphaFoldDB" id="A0A2T3YZ81"/>
<keyword evidence="2" id="KW-1185">Reference proteome</keyword>
<proteinExistence type="predicted"/>
<protein>
    <submittedName>
        <fullName evidence="1">Uncharacterized protein</fullName>
    </submittedName>
</protein>
<sequence length="168" mass="18727">MNCYALMPQADGASEILSHCCVNGDQDAVFDMGVLFCSAYAEKPSPIGDTAVCSSLRDGRNAAHNLRWLVFDPTPMKLRPSQIRSPLITHPPPHTLAPVMLRAARPDAGVKSPFVRLNDNLFISRGCSASQTGYQDAQPRVLIQAVRRRVRCTLCRFEFWEGARRRVR</sequence>
<dbReference type="Proteomes" id="UP000240493">
    <property type="component" value="Unassembled WGS sequence"/>
</dbReference>
<evidence type="ECO:0000313" key="1">
    <source>
        <dbReference type="EMBL" id="PTB37855.1"/>
    </source>
</evidence>
<dbReference type="EMBL" id="KZ679267">
    <property type="protein sequence ID" value="PTB37855.1"/>
    <property type="molecule type" value="Genomic_DNA"/>
</dbReference>
<name>A0A2T3YZ81_TRIA4</name>
<accession>A0A2T3YZ81</accession>
<evidence type="ECO:0000313" key="2">
    <source>
        <dbReference type="Proteomes" id="UP000240493"/>
    </source>
</evidence>
<organism evidence="1 2">
    <name type="scientific">Trichoderma asperellum (strain ATCC 204424 / CBS 433.97 / NBRC 101777)</name>
    <dbReference type="NCBI Taxonomy" id="1042311"/>
    <lineage>
        <taxon>Eukaryota</taxon>
        <taxon>Fungi</taxon>
        <taxon>Dikarya</taxon>
        <taxon>Ascomycota</taxon>
        <taxon>Pezizomycotina</taxon>
        <taxon>Sordariomycetes</taxon>
        <taxon>Hypocreomycetidae</taxon>
        <taxon>Hypocreales</taxon>
        <taxon>Hypocreaceae</taxon>
        <taxon>Trichoderma</taxon>
    </lineage>
</organism>
<reference evidence="1 2" key="1">
    <citation type="submission" date="2016-07" db="EMBL/GenBank/DDBJ databases">
        <title>Multiple horizontal gene transfer events from other fungi enriched the ability of initially mycotrophic Trichoderma (Ascomycota) to feed on dead plant biomass.</title>
        <authorList>
            <consortium name="DOE Joint Genome Institute"/>
            <person name="Aerts A."/>
            <person name="Atanasova L."/>
            <person name="Chenthamara K."/>
            <person name="Zhang J."/>
            <person name="Grujic M."/>
            <person name="Henrissat B."/>
            <person name="Kuo A."/>
            <person name="Salamov A."/>
            <person name="Lipzen A."/>
            <person name="Labutti K."/>
            <person name="Barry K."/>
            <person name="Miao Y."/>
            <person name="Rahimi M.J."/>
            <person name="Shen Q."/>
            <person name="Grigoriev I.V."/>
            <person name="Kubicek C.P."/>
            <person name="Druzhinina I.S."/>
        </authorList>
    </citation>
    <scope>NUCLEOTIDE SEQUENCE [LARGE SCALE GENOMIC DNA]</scope>
    <source>
        <strain evidence="1 2">CBS 433.97</strain>
    </source>
</reference>
<gene>
    <name evidence="1" type="ORF">M441DRAFT_259346</name>
</gene>